<organism evidence="2 3">
    <name type="scientific">Nonomuraea muscovyensis</name>
    <dbReference type="NCBI Taxonomy" id="1124761"/>
    <lineage>
        <taxon>Bacteria</taxon>
        <taxon>Bacillati</taxon>
        <taxon>Actinomycetota</taxon>
        <taxon>Actinomycetes</taxon>
        <taxon>Streptosporangiales</taxon>
        <taxon>Streptosporangiaceae</taxon>
        <taxon>Nonomuraea</taxon>
    </lineage>
</organism>
<dbReference type="InterPro" id="IPR038740">
    <property type="entry name" value="BioF2-like_GNAT_dom"/>
</dbReference>
<dbReference type="SUPFAM" id="SSF55729">
    <property type="entry name" value="Acyl-CoA N-acyltransferases (Nat)"/>
    <property type="match status" value="1"/>
</dbReference>
<evidence type="ECO:0000313" key="3">
    <source>
        <dbReference type="Proteomes" id="UP000583800"/>
    </source>
</evidence>
<dbReference type="AlphaFoldDB" id="A0A7X0EXN9"/>
<evidence type="ECO:0000313" key="2">
    <source>
        <dbReference type="EMBL" id="MBB6345574.1"/>
    </source>
</evidence>
<dbReference type="Pfam" id="PF13480">
    <property type="entry name" value="Acetyltransf_6"/>
    <property type="match status" value="1"/>
</dbReference>
<comment type="caution">
    <text evidence="2">The sequence shown here is derived from an EMBL/GenBank/DDBJ whole genome shotgun (WGS) entry which is preliminary data.</text>
</comment>
<accession>A0A7X0EXN9</accession>
<dbReference type="InterPro" id="IPR016181">
    <property type="entry name" value="Acyl_CoA_acyltransferase"/>
</dbReference>
<dbReference type="EMBL" id="JACHJB010000001">
    <property type="protein sequence ID" value="MBB6345574.1"/>
    <property type="molecule type" value="Genomic_DNA"/>
</dbReference>
<reference evidence="2 3" key="1">
    <citation type="submission" date="2020-08" db="EMBL/GenBank/DDBJ databases">
        <title>Sequencing the genomes of 1000 actinobacteria strains.</title>
        <authorList>
            <person name="Klenk H.-P."/>
        </authorList>
    </citation>
    <scope>NUCLEOTIDE SEQUENCE [LARGE SCALE GENOMIC DNA]</scope>
    <source>
        <strain evidence="2 3">DSM 45913</strain>
    </source>
</reference>
<proteinExistence type="predicted"/>
<dbReference type="PROSITE" id="PS50020">
    <property type="entry name" value="WW_DOMAIN_2"/>
    <property type="match status" value="1"/>
</dbReference>
<evidence type="ECO:0000259" key="1">
    <source>
        <dbReference type="PROSITE" id="PS50020"/>
    </source>
</evidence>
<name>A0A7X0EXN9_9ACTN</name>
<dbReference type="Proteomes" id="UP000583800">
    <property type="component" value="Unassembled WGS sequence"/>
</dbReference>
<dbReference type="RefSeq" id="WP_185083498.1">
    <property type="nucleotide sequence ID" value="NZ_JACHJB010000001.1"/>
</dbReference>
<sequence>MHLELLDPCRDPQPSGWEAFRQDEGLSAIWAYDVIAASSQGSWARPLLGVFHDGSRLAGVVGAVYLGLRWPKSARVPRPRREPLLLDVRLPGHSDGPTWHFAGDVTPERRRDLFREFERAARRHLGRGTAGVLYRMVTEPELPQVARRGGVVRDSPGSMYLPVRWSSVEGWLGSLSKNRRKSLRRSVKHVAEIPGLTVREGTARGDLDPAELAELNRRHTERLAARLDPRAPLPAAYFRELLRRDDVRVISYHEGERLLAFAIVYEHPATPVSGAWAALRPEEGGRQDLYFDVYPRIVRRAVETGAERVLFGRGRGEIKQSMGMEHVPLKFVVVPGWAMG</sequence>
<dbReference type="Gene3D" id="3.40.630.30">
    <property type="match status" value="1"/>
</dbReference>
<protein>
    <recommendedName>
        <fullName evidence="1">WW domain-containing protein</fullName>
    </recommendedName>
</protein>
<gene>
    <name evidence="2" type="ORF">FHU36_002083</name>
</gene>
<keyword evidence="3" id="KW-1185">Reference proteome</keyword>
<feature type="domain" description="WW" evidence="1">
    <location>
        <begin position="11"/>
        <end position="48"/>
    </location>
</feature>
<dbReference type="InterPro" id="IPR001202">
    <property type="entry name" value="WW_dom"/>
</dbReference>